<evidence type="ECO:0000256" key="8">
    <source>
        <dbReference type="PROSITE-ProRule" id="PRU00169"/>
    </source>
</evidence>
<proteinExistence type="inferred from homology"/>
<dbReference type="CDD" id="cd00082">
    <property type="entry name" value="HisKA"/>
    <property type="match status" value="1"/>
</dbReference>
<dbReference type="Gene3D" id="3.30.565.10">
    <property type="entry name" value="Histidine kinase-like ATPase, C-terminal domain"/>
    <property type="match status" value="1"/>
</dbReference>
<dbReference type="CDD" id="cd16922">
    <property type="entry name" value="HATPase_EvgS-ArcB-TorS-like"/>
    <property type="match status" value="1"/>
</dbReference>
<gene>
    <name evidence="11" type="ORF">BC008_38560</name>
</gene>
<reference evidence="11 12" key="1">
    <citation type="journal article" date="2015" name="Genome Announc.">
        <title>Draft Genome of the Euendolithic (true boring) Cyanobacterium Mastigocoleus testarum strain BC008.</title>
        <authorList>
            <person name="Guida B.S."/>
            <person name="Garcia-Pichel F."/>
        </authorList>
    </citation>
    <scope>NUCLEOTIDE SEQUENCE [LARGE SCALE GENOMIC DNA]</scope>
    <source>
        <strain evidence="11 12">BC008</strain>
    </source>
</reference>
<feature type="domain" description="Histidine kinase" evidence="9">
    <location>
        <begin position="1"/>
        <end position="224"/>
    </location>
</feature>
<keyword evidence="4 8" id="KW-0597">Phosphoprotein</keyword>
<dbReference type="CDD" id="cd17546">
    <property type="entry name" value="REC_hyHK_CKI1_RcsC-like"/>
    <property type="match status" value="1"/>
</dbReference>
<evidence type="ECO:0000256" key="1">
    <source>
        <dbReference type="ARBA" id="ARBA00000085"/>
    </source>
</evidence>
<dbReference type="InterPro" id="IPR003594">
    <property type="entry name" value="HATPase_dom"/>
</dbReference>
<keyword evidence="5 11" id="KW-0808">Transferase</keyword>
<feature type="domain" description="Response regulatory" evidence="10">
    <location>
        <begin position="248"/>
        <end position="364"/>
    </location>
</feature>
<dbReference type="SMART" id="SM00387">
    <property type="entry name" value="HATPase_c"/>
    <property type="match status" value="1"/>
</dbReference>
<evidence type="ECO:0000256" key="5">
    <source>
        <dbReference type="ARBA" id="ARBA00022777"/>
    </source>
</evidence>
<dbReference type="SUPFAM" id="SSF52172">
    <property type="entry name" value="CheY-like"/>
    <property type="match status" value="1"/>
</dbReference>
<keyword evidence="5 11" id="KW-0418">Kinase</keyword>
<dbReference type="SUPFAM" id="SSF47384">
    <property type="entry name" value="Homodimeric domain of signal transducing histidine kinase"/>
    <property type="match status" value="1"/>
</dbReference>
<dbReference type="InterPro" id="IPR011006">
    <property type="entry name" value="CheY-like_superfamily"/>
</dbReference>
<dbReference type="PRINTS" id="PR00344">
    <property type="entry name" value="BCTRLSENSOR"/>
</dbReference>
<dbReference type="EC" id="2.7.13.3" evidence="3"/>
<dbReference type="InterPro" id="IPR005467">
    <property type="entry name" value="His_kinase_dom"/>
</dbReference>
<evidence type="ECO:0000256" key="7">
    <source>
        <dbReference type="ARBA" id="ARBA00074306"/>
    </source>
</evidence>
<evidence type="ECO:0000313" key="12">
    <source>
        <dbReference type="Proteomes" id="UP000053372"/>
    </source>
</evidence>
<comment type="caution">
    <text evidence="11">The sequence shown here is derived from an EMBL/GenBank/DDBJ whole genome shotgun (WGS) entry which is preliminary data.</text>
</comment>
<dbReference type="InterPro" id="IPR036097">
    <property type="entry name" value="HisK_dim/P_sf"/>
</dbReference>
<evidence type="ECO:0000256" key="3">
    <source>
        <dbReference type="ARBA" id="ARBA00012438"/>
    </source>
</evidence>
<organism evidence="11 12">
    <name type="scientific">Mastigocoleus testarum BC008</name>
    <dbReference type="NCBI Taxonomy" id="371196"/>
    <lineage>
        <taxon>Bacteria</taxon>
        <taxon>Bacillati</taxon>
        <taxon>Cyanobacteriota</taxon>
        <taxon>Cyanophyceae</taxon>
        <taxon>Nostocales</taxon>
        <taxon>Hapalosiphonaceae</taxon>
        <taxon>Mastigocoleus</taxon>
    </lineage>
</organism>
<dbReference type="Proteomes" id="UP000053372">
    <property type="component" value="Unassembled WGS sequence"/>
</dbReference>
<dbReference type="SUPFAM" id="SSF55874">
    <property type="entry name" value="ATPase domain of HSP90 chaperone/DNA topoisomerase II/histidine kinase"/>
    <property type="match status" value="1"/>
</dbReference>
<dbReference type="InterPro" id="IPR004358">
    <property type="entry name" value="Sig_transdc_His_kin-like_C"/>
</dbReference>
<dbReference type="AlphaFoldDB" id="A0A0V7ZDY4"/>
<dbReference type="Gene3D" id="3.40.50.2300">
    <property type="match status" value="1"/>
</dbReference>
<name>A0A0V7ZDY4_9CYAN</name>
<dbReference type="PROSITE" id="PS50109">
    <property type="entry name" value="HIS_KIN"/>
    <property type="match status" value="1"/>
</dbReference>
<evidence type="ECO:0000256" key="2">
    <source>
        <dbReference type="ARBA" id="ARBA00006402"/>
    </source>
</evidence>
<accession>A0A0V7ZDY4</accession>
<evidence type="ECO:0000259" key="10">
    <source>
        <dbReference type="PROSITE" id="PS50110"/>
    </source>
</evidence>
<dbReference type="SMART" id="SM00388">
    <property type="entry name" value="HisKA"/>
    <property type="match status" value="1"/>
</dbReference>
<feature type="modified residue" description="4-aspartylphosphate" evidence="8">
    <location>
        <position position="297"/>
    </location>
</feature>
<dbReference type="Pfam" id="PF00512">
    <property type="entry name" value="HisKA"/>
    <property type="match status" value="1"/>
</dbReference>
<dbReference type="SMART" id="SM00448">
    <property type="entry name" value="REC"/>
    <property type="match status" value="1"/>
</dbReference>
<dbReference type="InterPro" id="IPR003661">
    <property type="entry name" value="HisK_dim/P_dom"/>
</dbReference>
<dbReference type="GO" id="GO:0000155">
    <property type="term" value="F:phosphorelay sensor kinase activity"/>
    <property type="evidence" value="ECO:0007669"/>
    <property type="project" value="InterPro"/>
</dbReference>
<comment type="catalytic activity">
    <reaction evidence="1">
        <text>ATP + protein L-histidine = ADP + protein N-phospho-L-histidine.</text>
        <dbReference type="EC" id="2.7.13.3"/>
    </reaction>
</comment>
<dbReference type="InterPro" id="IPR036890">
    <property type="entry name" value="HATPase_C_sf"/>
</dbReference>
<dbReference type="PANTHER" id="PTHR45339">
    <property type="entry name" value="HYBRID SIGNAL TRANSDUCTION HISTIDINE KINASE J"/>
    <property type="match status" value="1"/>
</dbReference>
<keyword evidence="6" id="KW-0902">Two-component regulatory system</keyword>
<evidence type="ECO:0000259" key="9">
    <source>
        <dbReference type="PROSITE" id="PS50109"/>
    </source>
</evidence>
<comment type="similarity">
    <text evidence="2">In the N-terminal section; belongs to the phytochrome family.</text>
</comment>
<evidence type="ECO:0000256" key="6">
    <source>
        <dbReference type="ARBA" id="ARBA00023012"/>
    </source>
</evidence>
<protein>
    <recommendedName>
        <fullName evidence="7">Circadian input-output histidine kinase CikA</fullName>
        <ecNumber evidence="3">2.7.13.3</ecNumber>
    </recommendedName>
</protein>
<dbReference type="PANTHER" id="PTHR45339:SF1">
    <property type="entry name" value="HYBRID SIGNAL TRANSDUCTION HISTIDINE KINASE J"/>
    <property type="match status" value="1"/>
</dbReference>
<evidence type="ECO:0000313" key="11">
    <source>
        <dbReference type="EMBL" id="KST62772.1"/>
    </source>
</evidence>
<dbReference type="InterPro" id="IPR001789">
    <property type="entry name" value="Sig_transdc_resp-reg_receiver"/>
</dbReference>
<dbReference type="FunFam" id="3.30.565.10:FF:000010">
    <property type="entry name" value="Sensor histidine kinase RcsC"/>
    <property type="match status" value="1"/>
</dbReference>
<sequence length="453" mass="50752">MNHELRTPLNGILGYAQILQRDPETANKHQQGLATILNCASHLLTLINDILDFSKLEVQKMKLHPQNLHLGNFLAATVDICRIKAEQKGIFLDYQTNEQLPIAVRADDKRLRQVLLNLLSNAVKFTDEGGVTFQVKVLGNKTNPGQSYHIRFLVEDTGIGIPPDKLAKIFLPFEQTEKQQRNVEGTGLGLAISQQIVQMMGSEIHVESVLGEGSTFWFEVELSPTTEWTAQTEFSNSKVVGYQGERLTIAVVDDNQANRDVVIDTLEPLGFQVIAAENGRQGLDKIIQIQPDLVITDAIMPVMDGLKMTRHLRQIPNFATTPIIASSAHLSRVEPQETLNAGCTDFLPKPFEFTELLKILQKHLQLQWIKDRELDTEETSPQVTELTKFVTPPPELLIVLYQAARDGFIGDVQQEANHLKQIDSQYIPFANKLLELSESFDDAAIIKLVKPLV</sequence>
<dbReference type="Pfam" id="PF02518">
    <property type="entry name" value="HATPase_c"/>
    <property type="match status" value="1"/>
</dbReference>
<dbReference type="EMBL" id="LMTZ01000151">
    <property type="protein sequence ID" value="KST62772.1"/>
    <property type="molecule type" value="Genomic_DNA"/>
</dbReference>
<dbReference type="Gene3D" id="1.10.287.130">
    <property type="match status" value="1"/>
</dbReference>
<keyword evidence="12" id="KW-1185">Reference proteome</keyword>
<dbReference type="PROSITE" id="PS50110">
    <property type="entry name" value="RESPONSE_REGULATORY"/>
    <property type="match status" value="1"/>
</dbReference>
<evidence type="ECO:0000256" key="4">
    <source>
        <dbReference type="ARBA" id="ARBA00022553"/>
    </source>
</evidence>
<dbReference type="Pfam" id="PF00072">
    <property type="entry name" value="Response_reg"/>
    <property type="match status" value="1"/>
</dbReference>